<evidence type="ECO:0000313" key="7">
    <source>
        <dbReference type="EMBL" id="MDU0272243.1"/>
    </source>
</evidence>
<dbReference type="Proteomes" id="UP000481616">
    <property type="component" value="Unassembled WGS sequence"/>
</dbReference>
<dbReference type="eggNOG" id="ENOG5033PZI">
    <property type="taxonomic scope" value="Bacteria"/>
</dbReference>
<accession>A0A076IWV9</accession>
<evidence type="ECO:0000313" key="5">
    <source>
        <dbReference type="EMBL" id="KAA5404439.1"/>
    </source>
</evidence>
<feature type="transmembrane region" description="Helical" evidence="1">
    <location>
        <begin position="229"/>
        <end position="250"/>
    </location>
</feature>
<reference evidence="11 12" key="2">
    <citation type="journal article" date="2019" name="Nat. Med.">
        <title>A library of human gut bacterial isolates paired with longitudinal multiomics data enables mechanistic microbiome research.</title>
        <authorList>
            <person name="Poyet M."/>
            <person name="Groussin M."/>
            <person name="Gibbons S.M."/>
            <person name="Avila-Pacheco J."/>
            <person name="Jiang X."/>
            <person name="Kearney S.M."/>
            <person name="Perrotta A.R."/>
            <person name="Berdy B."/>
            <person name="Zhao S."/>
            <person name="Lieberman T.D."/>
            <person name="Swanson P.K."/>
            <person name="Smith M."/>
            <person name="Roesemann S."/>
            <person name="Alexander J.E."/>
            <person name="Rich S.A."/>
            <person name="Livny J."/>
            <person name="Vlamakis H."/>
            <person name="Clish C."/>
            <person name="Bullock K."/>
            <person name="Deik A."/>
            <person name="Scott J."/>
            <person name="Pierce K.A."/>
            <person name="Xavier R.J."/>
            <person name="Alm E.J."/>
        </authorList>
    </citation>
    <scope>NUCLEOTIDE SEQUENCE [LARGE SCALE GENOMIC DNA]</scope>
    <source>
        <strain evidence="4 12">BIOML-A1</strain>
        <strain evidence="3 13">BIOML-A25</strain>
        <strain evidence="5 11">BIOML-A4</strain>
    </source>
</reference>
<dbReference type="Proteomes" id="UP001181086">
    <property type="component" value="Unassembled WGS sequence"/>
</dbReference>
<dbReference type="Proteomes" id="UP000441162">
    <property type="component" value="Unassembled WGS sequence"/>
</dbReference>
<reference evidence="2" key="5">
    <citation type="submission" date="2022-01" db="EMBL/GenBank/DDBJ databases">
        <title>Novel bile acid biosynthetic pathways are enriched in the microbiome of centenarians.</title>
        <authorList>
            <person name="Sato Y."/>
            <person name="Atarashi K."/>
            <person name="Plichta R.D."/>
            <person name="Arai Y."/>
            <person name="Sasajima S."/>
            <person name="Kearney M.S."/>
            <person name="Suda W."/>
            <person name="Takeshita K."/>
            <person name="Sasaki T."/>
            <person name="Okamoto S."/>
            <person name="Skelly N.A."/>
            <person name="Okamura Y."/>
            <person name="Vlamakis H."/>
            <person name="Li Y."/>
            <person name="Tanoue T."/>
            <person name="Takei H."/>
            <person name="Nittono H."/>
            <person name="Narushima S."/>
            <person name="Irie J."/>
            <person name="Itoh H."/>
            <person name="Moriya K."/>
            <person name="Sugiura Y."/>
            <person name="Suematsu M."/>
            <person name="Moritoki N."/>
            <person name="Shibata S."/>
            <person name="Littman R.D."/>
            <person name="Fischbach A.M."/>
            <person name="Uwamino Y."/>
            <person name="Inoue T."/>
            <person name="Honda A."/>
            <person name="Hattori M."/>
            <person name="Murai T."/>
            <person name="Xavier J.R."/>
            <person name="Hirose N."/>
            <person name="Honda K."/>
        </authorList>
    </citation>
    <scope>NUCLEOTIDE SEQUENCE</scope>
    <source>
        <strain evidence="2">CE91-St7</strain>
    </source>
</reference>
<evidence type="ECO:0000313" key="2">
    <source>
        <dbReference type="EMBL" id="GKH79216.1"/>
    </source>
</evidence>
<dbReference type="EMBL" id="JAHOAX010000001">
    <property type="protein sequence ID" value="MBV3121936.1"/>
    <property type="molecule type" value="Genomic_DNA"/>
</dbReference>
<dbReference type="GeneID" id="93448341"/>
<reference evidence="7" key="6">
    <citation type="submission" date="2023-10" db="EMBL/GenBank/DDBJ databases">
        <title>Genome of Potential pathogenic bacteria in Crohn's disease.</title>
        <authorList>
            <person name="Rodriguez-Palacios A."/>
        </authorList>
    </citation>
    <scope>NUCLEOTIDE SEQUENCE</scope>
    <source>
        <strain evidence="7">CavFT-hAR62</strain>
    </source>
</reference>
<dbReference type="EMBL" id="BQOB01000001">
    <property type="protein sequence ID" value="GKH79216.1"/>
    <property type="molecule type" value="Genomic_DNA"/>
</dbReference>
<dbReference type="Proteomes" id="UP000777173">
    <property type="component" value="Unassembled WGS sequence"/>
</dbReference>
<dbReference type="EMBL" id="QRZL01000013">
    <property type="protein sequence ID" value="RGV75045.1"/>
    <property type="molecule type" value="Genomic_DNA"/>
</dbReference>
<dbReference type="EMBL" id="JAWDEV010000012">
    <property type="protein sequence ID" value="MDU0272243.1"/>
    <property type="molecule type" value="Genomic_DNA"/>
</dbReference>
<dbReference type="EMBL" id="VVZA01000010">
    <property type="protein sequence ID" value="KAA5404439.1"/>
    <property type="molecule type" value="Genomic_DNA"/>
</dbReference>
<dbReference type="Proteomes" id="UP001055104">
    <property type="component" value="Unassembled WGS sequence"/>
</dbReference>
<evidence type="ECO:0000313" key="14">
    <source>
        <dbReference type="Proteomes" id="UP000500949"/>
    </source>
</evidence>
<evidence type="ECO:0000313" key="4">
    <source>
        <dbReference type="EMBL" id="KAA5397369.1"/>
    </source>
</evidence>
<dbReference type="RefSeq" id="WP_007831682.1">
    <property type="nucleotide sequence ID" value="NZ_BAABZF010000001.1"/>
</dbReference>
<name>A0A076IWV9_9BACT</name>
<dbReference type="EMBL" id="CP046176">
    <property type="protein sequence ID" value="QJR77925.1"/>
    <property type="molecule type" value="Genomic_DNA"/>
</dbReference>
<feature type="transmembrane region" description="Helical" evidence="1">
    <location>
        <begin position="37"/>
        <end position="55"/>
    </location>
</feature>
<protein>
    <submittedName>
        <fullName evidence="3">Uncharacterized protein</fullName>
    </submittedName>
</protein>
<evidence type="ECO:0000256" key="1">
    <source>
        <dbReference type="SAM" id="Phobius"/>
    </source>
</evidence>
<evidence type="ECO:0000313" key="9">
    <source>
        <dbReference type="EMBL" id="RGV75045.1"/>
    </source>
</evidence>
<reference evidence="6" key="4">
    <citation type="submission" date="2021-06" db="EMBL/GenBank/DDBJ databases">
        <title>Collection of gut derived symbiotic bacterial strains cultured from healthy donors.</title>
        <authorList>
            <person name="Lin H."/>
            <person name="Littmann E."/>
            <person name="Pamer E.G."/>
        </authorList>
    </citation>
    <scope>NUCLEOTIDE SEQUENCE</scope>
    <source>
        <strain evidence="6">MSK.5.10</strain>
    </source>
</reference>
<evidence type="ECO:0000313" key="8">
    <source>
        <dbReference type="EMBL" id="QJR77925.1"/>
    </source>
</evidence>
<evidence type="ECO:0000313" key="10">
    <source>
        <dbReference type="Proteomes" id="UP000283678"/>
    </source>
</evidence>
<evidence type="ECO:0000313" key="13">
    <source>
        <dbReference type="Proteomes" id="UP000481700"/>
    </source>
</evidence>
<dbReference type="EMBL" id="VVZV01000005">
    <property type="protein sequence ID" value="KAA5322312.1"/>
    <property type="molecule type" value="Genomic_DNA"/>
</dbReference>
<keyword evidence="1" id="KW-1133">Transmembrane helix</keyword>
<evidence type="ECO:0000313" key="6">
    <source>
        <dbReference type="EMBL" id="MBV3121936.1"/>
    </source>
</evidence>
<organism evidence="3 13">
    <name type="scientific">Phocaeicola dorei</name>
    <dbReference type="NCBI Taxonomy" id="357276"/>
    <lineage>
        <taxon>Bacteria</taxon>
        <taxon>Pseudomonadati</taxon>
        <taxon>Bacteroidota</taxon>
        <taxon>Bacteroidia</taxon>
        <taxon>Bacteroidales</taxon>
        <taxon>Bacteroidaceae</taxon>
        <taxon>Phocaeicola</taxon>
    </lineage>
</organism>
<dbReference type="Proteomes" id="UP000283678">
    <property type="component" value="Unassembled WGS sequence"/>
</dbReference>
<evidence type="ECO:0000313" key="3">
    <source>
        <dbReference type="EMBL" id="KAA5322312.1"/>
    </source>
</evidence>
<proteinExistence type="predicted"/>
<evidence type="ECO:0000313" key="11">
    <source>
        <dbReference type="Proteomes" id="UP000441162"/>
    </source>
</evidence>
<dbReference type="KEGG" id="bdo:EL88_16350"/>
<gene>
    <name evidence="2" type="ORF">CE91St7_01000</name>
    <name evidence="9" type="ORF">DWW04_13690</name>
    <name evidence="5" type="ORF">F2Y51_13265</name>
    <name evidence="4" type="ORF">F2Y58_13380</name>
    <name evidence="3" type="ORF">F2Z07_06010</name>
    <name evidence="8" type="ORF">GKD17_16835</name>
    <name evidence="6" type="ORF">KSU80_01850</name>
    <name evidence="7" type="ORF">RVH45_20655</name>
</gene>
<keyword evidence="1" id="KW-0812">Transmembrane</keyword>
<dbReference type="Proteomes" id="UP000500949">
    <property type="component" value="Chromosome"/>
</dbReference>
<dbReference type="Proteomes" id="UP000481700">
    <property type="component" value="Unassembled WGS sequence"/>
</dbReference>
<dbReference type="AlphaFoldDB" id="A0A076IWV9"/>
<evidence type="ECO:0000313" key="12">
    <source>
        <dbReference type="Proteomes" id="UP000481616"/>
    </source>
</evidence>
<dbReference type="EMBL" id="VVYY01000010">
    <property type="protein sequence ID" value="KAA5397369.1"/>
    <property type="molecule type" value="Genomic_DNA"/>
</dbReference>
<keyword evidence="1" id="KW-0472">Membrane</keyword>
<feature type="transmembrane region" description="Helical" evidence="1">
    <location>
        <begin position="62"/>
        <end position="82"/>
    </location>
</feature>
<sequence length="257" mass="29709">MKNWVVKLLVLLFIPSLAGILFTVALGFNPGGWLQITTYAFPPLLTLAGGAFIIASRWKIPFLILMAAASMAFNIPLQNWLFHSADEVVRYHAVTDLYNGGNNALYFTFDTLEVDYARRSSVTVTREVTRSMGRHRYRKEQKQYHFSVAPAFTDSLPRHKYEEREVKAWVIPVRHEKGQAVVCYERCIFDLDDYQRAIDRSRCKLHHPQAPIIRPLYSQFITRQEWKGIFLNVAWIVLSVLMVLGVILNYQADRKKA</sequence>
<reference evidence="9 10" key="1">
    <citation type="submission" date="2018-08" db="EMBL/GenBank/DDBJ databases">
        <title>A genome reference for cultivated species of the human gut microbiota.</title>
        <authorList>
            <person name="Zou Y."/>
            <person name="Xue W."/>
            <person name="Luo G."/>
        </authorList>
    </citation>
    <scope>NUCLEOTIDE SEQUENCE [LARGE SCALE GENOMIC DNA]</scope>
    <source>
        <strain evidence="9 10">AF14-1AC</strain>
    </source>
</reference>
<reference evidence="8 14" key="3">
    <citation type="submission" date="2019-11" db="EMBL/GenBank/DDBJ databases">
        <title>Complete genome sequence of Bacteroides dorei DSM 17855.</title>
        <authorList>
            <person name="Russell J.T."/>
        </authorList>
    </citation>
    <scope>NUCLEOTIDE SEQUENCE [LARGE SCALE GENOMIC DNA]</scope>
    <source>
        <strain evidence="8 14">DSM 17855</strain>
    </source>
</reference>